<dbReference type="InterPro" id="IPR036322">
    <property type="entry name" value="WD40_repeat_dom_sf"/>
</dbReference>
<evidence type="ECO:0000313" key="7">
    <source>
        <dbReference type="EMBL" id="CAD8666813.1"/>
    </source>
</evidence>
<dbReference type="GO" id="GO:0045503">
    <property type="term" value="F:dynein light chain binding"/>
    <property type="evidence" value="ECO:0007669"/>
    <property type="project" value="TreeGrafter"/>
</dbReference>
<evidence type="ECO:0000256" key="3">
    <source>
        <dbReference type="ARBA" id="ARBA00022574"/>
    </source>
</evidence>
<dbReference type="SMART" id="SM00320">
    <property type="entry name" value="WD40"/>
    <property type="match status" value="5"/>
</dbReference>
<keyword evidence="2" id="KW-0963">Cytoplasm</keyword>
<dbReference type="AlphaFoldDB" id="A0A7S0R4E4"/>
<protein>
    <recommendedName>
        <fullName evidence="8">WD repeat-containing protein 63</fullName>
    </recommendedName>
</protein>
<evidence type="ECO:0000256" key="6">
    <source>
        <dbReference type="SAM" id="MobiDB-lite"/>
    </source>
</evidence>
<dbReference type="EMBL" id="HBFA01017220">
    <property type="protein sequence ID" value="CAD8666813.1"/>
    <property type="molecule type" value="Transcribed_RNA"/>
</dbReference>
<dbReference type="GO" id="GO:0045504">
    <property type="term" value="F:dynein heavy chain binding"/>
    <property type="evidence" value="ECO:0007669"/>
    <property type="project" value="TreeGrafter"/>
</dbReference>
<evidence type="ECO:0000256" key="5">
    <source>
        <dbReference type="SAM" id="Coils"/>
    </source>
</evidence>
<proteinExistence type="predicted"/>
<dbReference type="Gene3D" id="2.130.10.10">
    <property type="entry name" value="YVTN repeat-like/Quinoprotein amine dehydrogenase"/>
    <property type="match status" value="2"/>
</dbReference>
<accession>A0A7S0R4E4</accession>
<reference evidence="7" key="1">
    <citation type="submission" date="2021-01" db="EMBL/GenBank/DDBJ databases">
        <authorList>
            <person name="Corre E."/>
            <person name="Pelletier E."/>
            <person name="Niang G."/>
            <person name="Scheremetjew M."/>
            <person name="Finn R."/>
            <person name="Kale V."/>
            <person name="Holt S."/>
            <person name="Cochrane G."/>
            <person name="Meng A."/>
            <person name="Brown T."/>
            <person name="Cohen L."/>
        </authorList>
    </citation>
    <scope>NUCLEOTIDE SEQUENCE</scope>
    <source>
        <strain evidence="7">CCMP722</strain>
    </source>
</reference>
<evidence type="ECO:0000256" key="2">
    <source>
        <dbReference type="ARBA" id="ARBA00022490"/>
    </source>
</evidence>
<keyword evidence="3" id="KW-0853">WD repeat</keyword>
<keyword evidence="5" id="KW-0175">Coiled coil</keyword>
<dbReference type="InterPro" id="IPR050687">
    <property type="entry name" value="Dynein_IC"/>
</dbReference>
<dbReference type="GO" id="GO:0036156">
    <property type="term" value="C:inner dynein arm"/>
    <property type="evidence" value="ECO:0007669"/>
    <property type="project" value="TreeGrafter"/>
</dbReference>
<feature type="coiled-coil region" evidence="5">
    <location>
        <begin position="111"/>
        <end position="138"/>
    </location>
</feature>
<organism evidence="7">
    <name type="scientific">Pyramimonas obovata</name>
    <dbReference type="NCBI Taxonomy" id="1411642"/>
    <lineage>
        <taxon>Eukaryota</taxon>
        <taxon>Viridiplantae</taxon>
        <taxon>Chlorophyta</taxon>
        <taxon>Pyramimonadophyceae</taxon>
        <taxon>Pyramimonadales</taxon>
        <taxon>Pyramimonadaceae</taxon>
        <taxon>Pyramimonas</taxon>
        <taxon>Pyramimonas incertae sedis</taxon>
    </lineage>
</organism>
<dbReference type="PANTHER" id="PTHR12442">
    <property type="entry name" value="DYNEIN INTERMEDIATE CHAIN"/>
    <property type="match status" value="1"/>
</dbReference>
<dbReference type="GO" id="GO:0060294">
    <property type="term" value="P:cilium movement involved in cell motility"/>
    <property type="evidence" value="ECO:0007669"/>
    <property type="project" value="TreeGrafter"/>
</dbReference>
<gene>
    <name evidence="7" type="ORF">POBO1169_LOCUS8803</name>
</gene>
<evidence type="ECO:0000256" key="4">
    <source>
        <dbReference type="ARBA" id="ARBA00022737"/>
    </source>
</evidence>
<dbReference type="GO" id="GO:0036159">
    <property type="term" value="P:inner dynein arm assembly"/>
    <property type="evidence" value="ECO:0007669"/>
    <property type="project" value="TreeGrafter"/>
</dbReference>
<sequence length="808" mass="91106">MAEEPVAEGGEGGPMVPEPGVESIFLTGTTLKLVGIEDMGKNLLMKHVETATLLHDIQFRGAISDFHPIKTKIQKCDYDPILVRYNEDDIYGDQNNFEIVLLKETADKWLAAEEEAKRRAAEEEAARLAAEEEAKANKGKKKRRPPAPWVSLGSELEIEECKARPTREPLVVSISRKRREFGLAFKLSDKDAQELWNSSQMECRPYRDSNFELRRMEHDLAIQAIPAQVDKSVQATNGMSRTGATQYESRYMEEEVAEDILQSKPLNEFLGTITERYENALQQNEVMDIFEDEYASLAEEDSAPGEKGANLITPYQSFTDLTYSKGKRVSAIVWVPKKKGMVAVACTEPKTFDERLENAGRVQNSAILIWSFSDPIHPQYVLDSPFDVFSFQFNPKRPEIVCGGLYNGQIIFWNTQSLATMKKKKDGDDSGESIIPKVKFSLLSAVENSHTGPVTDLMWLPEGIEVQKFTGNIHKPGNQDCNMFVTLSRDGRVMFWDIRVKKDPKKGEIVWVPTYSITLSRVEVAGDLSAVKFAFSFENGFSQFFWATSMDGEVVQADFIKPPDVDHPEYTKSVSAHHFGPVLAIQRSPFFSDILLTVGEWTFRIWKEGIQAPIFVSHCADFTLATGCWSPTRPGLIYTAKTDGNLEVWDLLDRSHEASMVATISSSSIQSIQFWPVSQNQQLLAVGDGQGVLHIMEMPRNLRRPVANEKEIMTKFFDREVARCNYTEERRVFHAAEKKEKGAAELAAKAEEGKAEKGKKGEDQLWDAKAEQEYHELERAFKIQLGLISEDDPDEGPLQPPGKRTNKE</sequence>
<dbReference type="SUPFAM" id="SSF50978">
    <property type="entry name" value="WD40 repeat-like"/>
    <property type="match status" value="1"/>
</dbReference>
<dbReference type="InterPro" id="IPR001680">
    <property type="entry name" value="WD40_rpt"/>
</dbReference>
<dbReference type="PANTHER" id="PTHR12442:SF5">
    <property type="entry name" value="DYNEIN AXONEMAL INTERMEDIATE CHAIN 3"/>
    <property type="match status" value="1"/>
</dbReference>
<name>A0A7S0R4E4_9CHLO</name>
<feature type="region of interest" description="Disordered" evidence="6">
    <location>
        <begin position="785"/>
        <end position="808"/>
    </location>
</feature>
<comment type="subcellular location">
    <subcellularLocation>
        <location evidence="1">Cytoplasm</location>
    </subcellularLocation>
</comment>
<dbReference type="InterPro" id="IPR015943">
    <property type="entry name" value="WD40/YVTN_repeat-like_dom_sf"/>
</dbReference>
<evidence type="ECO:0008006" key="8">
    <source>
        <dbReference type="Google" id="ProtNLM"/>
    </source>
</evidence>
<evidence type="ECO:0000256" key="1">
    <source>
        <dbReference type="ARBA" id="ARBA00004496"/>
    </source>
</evidence>
<keyword evidence="4" id="KW-0677">Repeat</keyword>